<dbReference type="Gene3D" id="3.40.50.1820">
    <property type="entry name" value="alpha/beta hydrolase"/>
    <property type="match status" value="1"/>
</dbReference>
<sequence length="407" mass="46522">MSANGFGALPGNASEAIKPWKVNIPQQDLDKLITLLKLSELAPPTFENSRPGQDRRLGIRRDWLSSAKHYWETEFDWRKHEDHINSFPHFKTPIQDSLGEFEVHFVALFSERKDAIPIMFLHGWPGSFLEFLPILDSLRSQYTPQTLPYHLIVPSLPGYTFSSPPPLDHDFRADDAARIFDSLMSLLGFKSYMVQGGDVGGRVGRIIASDYPNCKALHLNTCPMSDPEHEEIKSPIDAAEKQGLERHRFFLHNGTGYAQEHATRPSTIGFVLSSNPLALLSWIGEKFMDWTDDDPSLDVILESVTLYWVTRCASTSLWSYRQFYGPNADSHGSKKWHLDMRFGFSWFPKEINPLPRAWIETTGNLVFFKRHEKGGHFAALERPQELWADVEEYLRSVKDVFGPDQAE</sequence>
<evidence type="ECO:0000256" key="1">
    <source>
        <dbReference type="ARBA" id="ARBA00010088"/>
    </source>
</evidence>
<dbReference type="PIRSF" id="PIRSF001112">
    <property type="entry name" value="Epoxide_hydrolase"/>
    <property type="match status" value="1"/>
</dbReference>
<dbReference type="PANTHER" id="PTHR21661">
    <property type="entry name" value="EPOXIDE HYDROLASE 1-RELATED"/>
    <property type="match status" value="1"/>
</dbReference>
<dbReference type="GO" id="GO:0004301">
    <property type="term" value="F:epoxide hydrolase activity"/>
    <property type="evidence" value="ECO:0007669"/>
    <property type="project" value="TreeGrafter"/>
</dbReference>
<dbReference type="OrthoDB" id="7130006at2759"/>
<dbReference type="InterPro" id="IPR029058">
    <property type="entry name" value="AB_hydrolase_fold"/>
</dbReference>
<dbReference type="EMBL" id="KN846954">
    <property type="protein sequence ID" value="KIV77061.1"/>
    <property type="molecule type" value="Genomic_DNA"/>
</dbReference>
<evidence type="ECO:0000313" key="5">
    <source>
        <dbReference type="EMBL" id="KIV77061.1"/>
    </source>
</evidence>
<feature type="domain" description="Epoxide hydrolase N-terminal" evidence="4">
    <location>
        <begin position="17"/>
        <end position="131"/>
    </location>
</feature>
<proteinExistence type="inferred from homology"/>
<dbReference type="PANTHER" id="PTHR21661:SF39">
    <property type="entry name" value="HYDROLASE, PUTATIVE (AFU_ORTHOLOGUE AFUA_3G08960)-RELATED"/>
    <property type="match status" value="1"/>
</dbReference>
<keyword evidence="2" id="KW-0378">Hydrolase</keyword>
<dbReference type="STRING" id="1016849.A0A0D1WPQ7"/>
<accession>A0A0D1WPQ7</accession>
<dbReference type="InterPro" id="IPR016292">
    <property type="entry name" value="Epoxide_hydrolase"/>
</dbReference>
<dbReference type="AlphaFoldDB" id="A0A0D1WPQ7"/>
<dbReference type="Pfam" id="PF06441">
    <property type="entry name" value="EHN"/>
    <property type="match status" value="1"/>
</dbReference>
<comment type="similarity">
    <text evidence="1">Belongs to the peptidase S33 family.</text>
</comment>
<evidence type="ECO:0000313" key="6">
    <source>
        <dbReference type="Proteomes" id="UP000053599"/>
    </source>
</evidence>
<protein>
    <recommendedName>
        <fullName evidence="4">Epoxide hydrolase N-terminal domain-containing protein</fullName>
    </recommendedName>
</protein>
<feature type="active site" description="Nucleophile" evidence="3">
    <location>
        <position position="198"/>
    </location>
</feature>
<gene>
    <name evidence="5" type="ORF">PV11_08897</name>
</gene>
<feature type="active site" description="Proton acceptor" evidence="3">
    <location>
        <position position="376"/>
    </location>
</feature>
<evidence type="ECO:0000256" key="3">
    <source>
        <dbReference type="PIRSR" id="PIRSR001112-1"/>
    </source>
</evidence>
<dbReference type="InterPro" id="IPR010497">
    <property type="entry name" value="Epoxide_hydro_N"/>
</dbReference>
<dbReference type="GO" id="GO:0097176">
    <property type="term" value="P:epoxide metabolic process"/>
    <property type="evidence" value="ECO:0007669"/>
    <property type="project" value="TreeGrafter"/>
</dbReference>
<dbReference type="PRINTS" id="PR00412">
    <property type="entry name" value="EPOXHYDRLASE"/>
</dbReference>
<dbReference type="SUPFAM" id="SSF53474">
    <property type="entry name" value="alpha/beta-Hydrolases"/>
    <property type="match status" value="1"/>
</dbReference>
<organism evidence="5 6">
    <name type="scientific">Exophiala sideris</name>
    <dbReference type="NCBI Taxonomy" id="1016849"/>
    <lineage>
        <taxon>Eukaryota</taxon>
        <taxon>Fungi</taxon>
        <taxon>Dikarya</taxon>
        <taxon>Ascomycota</taxon>
        <taxon>Pezizomycotina</taxon>
        <taxon>Eurotiomycetes</taxon>
        <taxon>Chaetothyriomycetidae</taxon>
        <taxon>Chaetothyriales</taxon>
        <taxon>Herpotrichiellaceae</taxon>
        <taxon>Exophiala</taxon>
    </lineage>
</organism>
<evidence type="ECO:0000256" key="2">
    <source>
        <dbReference type="ARBA" id="ARBA00022801"/>
    </source>
</evidence>
<name>A0A0D1WPQ7_9EURO</name>
<dbReference type="Proteomes" id="UP000053599">
    <property type="component" value="Unassembled WGS sequence"/>
</dbReference>
<feature type="active site" description="Proton donor" evidence="3">
    <location>
        <position position="320"/>
    </location>
</feature>
<reference evidence="5 6" key="1">
    <citation type="submission" date="2015-01" db="EMBL/GenBank/DDBJ databases">
        <title>The Genome Sequence of Exophiala sideris CBS121828.</title>
        <authorList>
            <consortium name="The Broad Institute Genomics Platform"/>
            <person name="Cuomo C."/>
            <person name="de Hoog S."/>
            <person name="Gorbushina A."/>
            <person name="Stielow B."/>
            <person name="Teixiera M."/>
            <person name="Abouelleil A."/>
            <person name="Chapman S.B."/>
            <person name="Priest M."/>
            <person name="Young S.K."/>
            <person name="Wortman J."/>
            <person name="Nusbaum C."/>
            <person name="Birren B."/>
        </authorList>
    </citation>
    <scope>NUCLEOTIDE SEQUENCE [LARGE SCALE GENOMIC DNA]</scope>
    <source>
        <strain evidence="5 6">CBS 121828</strain>
    </source>
</reference>
<dbReference type="InterPro" id="IPR000639">
    <property type="entry name" value="Epox_hydrolase-like"/>
</dbReference>
<dbReference type="HOGENOM" id="CLU_019414_0_0_1"/>
<evidence type="ECO:0000259" key="4">
    <source>
        <dbReference type="Pfam" id="PF06441"/>
    </source>
</evidence>